<dbReference type="Proteomes" id="UP001371456">
    <property type="component" value="Unassembled WGS sequence"/>
</dbReference>
<comment type="caution">
    <text evidence="2">The sequence shown here is derived from an EMBL/GenBank/DDBJ whole genome shotgun (WGS) entry which is preliminary data.</text>
</comment>
<feature type="compositionally biased region" description="Low complexity" evidence="1">
    <location>
        <begin position="11"/>
        <end position="21"/>
    </location>
</feature>
<keyword evidence="3" id="KW-1185">Reference proteome</keyword>
<sequence>MNSHQSSYDVSGESSGLKSSSTPKGNGLRGWVEHIDVEGCQNLNELLMLKEQLEGTRKKIVANDSESFEPLFL</sequence>
<evidence type="ECO:0000313" key="2">
    <source>
        <dbReference type="EMBL" id="KAK6804849.1"/>
    </source>
</evidence>
<protein>
    <submittedName>
        <fullName evidence="2">Uncharacterized protein</fullName>
    </submittedName>
</protein>
<accession>A0AAN8U725</accession>
<gene>
    <name evidence="2" type="ORF">RDI58_002633</name>
</gene>
<evidence type="ECO:0000256" key="1">
    <source>
        <dbReference type="SAM" id="MobiDB-lite"/>
    </source>
</evidence>
<feature type="region of interest" description="Disordered" evidence="1">
    <location>
        <begin position="1"/>
        <end position="28"/>
    </location>
</feature>
<dbReference type="EMBL" id="JBANQN010000001">
    <property type="protein sequence ID" value="KAK6804849.1"/>
    <property type="molecule type" value="Genomic_DNA"/>
</dbReference>
<dbReference type="AlphaFoldDB" id="A0AAN8U725"/>
<name>A0AAN8U725_SOLBU</name>
<reference evidence="2 3" key="1">
    <citation type="submission" date="2024-02" db="EMBL/GenBank/DDBJ databases">
        <title>de novo genome assembly of Solanum bulbocastanum strain 11H21.</title>
        <authorList>
            <person name="Hosaka A.J."/>
        </authorList>
    </citation>
    <scope>NUCLEOTIDE SEQUENCE [LARGE SCALE GENOMIC DNA]</scope>
    <source>
        <tissue evidence="2">Young leaves</tissue>
    </source>
</reference>
<proteinExistence type="predicted"/>
<organism evidence="2 3">
    <name type="scientific">Solanum bulbocastanum</name>
    <name type="common">Wild potato</name>
    <dbReference type="NCBI Taxonomy" id="147425"/>
    <lineage>
        <taxon>Eukaryota</taxon>
        <taxon>Viridiplantae</taxon>
        <taxon>Streptophyta</taxon>
        <taxon>Embryophyta</taxon>
        <taxon>Tracheophyta</taxon>
        <taxon>Spermatophyta</taxon>
        <taxon>Magnoliopsida</taxon>
        <taxon>eudicotyledons</taxon>
        <taxon>Gunneridae</taxon>
        <taxon>Pentapetalae</taxon>
        <taxon>asterids</taxon>
        <taxon>lamiids</taxon>
        <taxon>Solanales</taxon>
        <taxon>Solanaceae</taxon>
        <taxon>Solanoideae</taxon>
        <taxon>Solaneae</taxon>
        <taxon>Solanum</taxon>
    </lineage>
</organism>
<evidence type="ECO:0000313" key="3">
    <source>
        <dbReference type="Proteomes" id="UP001371456"/>
    </source>
</evidence>